<accession>A0ABV2J9P4</accession>
<keyword evidence="6" id="KW-1185">Reference proteome</keyword>
<dbReference type="PANTHER" id="PTHR32347">
    <property type="entry name" value="EFFLUX SYSTEM COMPONENT YKNX-RELATED"/>
    <property type="match status" value="1"/>
</dbReference>
<proteinExistence type="predicted"/>
<dbReference type="Gene3D" id="2.40.50.100">
    <property type="match status" value="1"/>
</dbReference>
<dbReference type="InterPro" id="IPR050465">
    <property type="entry name" value="UPF0194_transport"/>
</dbReference>
<dbReference type="Gene3D" id="1.10.287.1490">
    <property type="match status" value="1"/>
</dbReference>
<protein>
    <submittedName>
        <fullName evidence="5">HlyD family secretion protein</fullName>
    </submittedName>
</protein>
<comment type="subcellular location">
    <subcellularLocation>
        <location evidence="1">Cell envelope</location>
    </subcellularLocation>
</comment>
<dbReference type="SUPFAM" id="SSF103657">
    <property type="entry name" value="BAR/IMD domain-like"/>
    <property type="match status" value="1"/>
</dbReference>
<dbReference type="Proteomes" id="UP001549162">
    <property type="component" value="Unassembled WGS sequence"/>
</dbReference>
<dbReference type="InterPro" id="IPR058636">
    <property type="entry name" value="Beta-barrel_YknX"/>
</dbReference>
<name>A0ABV2J9P4_9FIRM</name>
<sequence length="655" mass="72986">MNKIKNFVTNHKKLSIAIIIIAVLLIGRTVFALFNKKDYLEVSQSQVTTLNKKEVVNSVNETGTVVSSNSIEVYAENQLPIDTLDVRVGDKVSQGDIIASLVSTDIEQQIAAKQEANRAQQSTVAAQVSAAKNRLKEAITGRETGTHSTIHGANTNVTVAFDQYKQAKKTYEDFKRSLDEGYNPELISEKTERENLSYQEKTGLKKQQQLVESIYENHDNIRNNRDRANRLESDISSTEARIDSLNRELTEIGIELTNANVVISDLSSSLNVKTNDDSNSTVKQEDINSIKAAIDRKREEINNLTREQASIEREIKNLTSDLSTYQADRDKYLAEAETLEKTLPDKEKELDALQIDVQKAKDDLQSGADKELKNNETRNDQLKTLKQNMEVAKNNYDEALKALDSAKSGVDNEIKTLQDGVKQAQTGYAGISNKELEFLKESLDRTVIKAPISGTVTKIDSKEGQIPTGPIATIETIDTLRVESHIKEYNINDVKVGTKVILTSDALDGVELEGEVITVDPAPEKKEGDQSKDVYYKTTIEIKDNQKDKLTPGMTLRVKYILSEEKDTYSVPTGAIFERDNKNYVLSLKDIGNEKYEIKLTEVETGLSNDFETAIKGKNIKKGMKVLTSSSGYGEGQIVKIIENVQEDTGNKEDV</sequence>
<dbReference type="Gene3D" id="2.40.30.170">
    <property type="match status" value="1"/>
</dbReference>
<gene>
    <name evidence="5" type="ORF">ABID14_001136</name>
</gene>
<dbReference type="RefSeq" id="WP_354368021.1">
    <property type="nucleotide sequence ID" value="NZ_JBEPMA010000005.1"/>
</dbReference>
<feature type="coiled-coil region" evidence="3">
    <location>
        <begin position="204"/>
        <end position="255"/>
    </location>
</feature>
<feature type="domain" description="YknX-like beta-barrel" evidence="4">
    <location>
        <begin position="481"/>
        <end position="558"/>
    </location>
</feature>
<dbReference type="InterPro" id="IPR027267">
    <property type="entry name" value="AH/BAR_dom_sf"/>
</dbReference>
<dbReference type="Pfam" id="PF25990">
    <property type="entry name" value="Beta-barrel_YknX"/>
    <property type="match status" value="1"/>
</dbReference>
<organism evidence="5 6">
    <name type="scientific">Peptoniphilus olsenii</name>
    <dbReference type="NCBI Taxonomy" id="411570"/>
    <lineage>
        <taxon>Bacteria</taxon>
        <taxon>Bacillati</taxon>
        <taxon>Bacillota</taxon>
        <taxon>Tissierellia</taxon>
        <taxon>Tissierellales</taxon>
        <taxon>Peptoniphilaceae</taxon>
        <taxon>Peptoniphilus</taxon>
    </lineage>
</organism>
<comment type="caution">
    <text evidence="5">The sequence shown here is derived from an EMBL/GenBank/DDBJ whole genome shotgun (WGS) entry which is preliminary data.</text>
</comment>
<keyword evidence="2 3" id="KW-0175">Coiled coil</keyword>
<dbReference type="SUPFAM" id="SSF111369">
    <property type="entry name" value="HlyD-like secretion proteins"/>
    <property type="match status" value="1"/>
</dbReference>
<dbReference type="EMBL" id="JBEPMA010000005">
    <property type="protein sequence ID" value="MET3617505.1"/>
    <property type="molecule type" value="Genomic_DNA"/>
</dbReference>
<feature type="coiled-coil region" evidence="3">
    <location>
        <begin position="287"/>
        <end position="402"/>
    </location>
</feature>
<evidence type="ECO:0000256" key="2">
    <source>
        <dbReference type="ARBA" id="ARBA00023054"/>
    </source>
</evidence>
<evidence type="ECO:0000256" key="3">
    <source>
        <dbReference type="SAM" id="Coils"/>
    </source>
</evidence>
<evidence type="ECO:0000256" key="1">
    <source>
        <dbReference type="ARBA" id="ARBA00004196"/>
    </source>
</evidence>
<dbReference type="PANTHER" id="PTHR32347:SF14">
    <property type="entry name" value="EFFLUX SYSTEM COMPONENT YKNX-RELATED"/>
    <property type="match status" value="1"/>
</dbReference>
<reference evidence="5 6" key="1">
    <citation type="submission" date="2024-06" db="EMBL/GenBank/DDBJ databases">
        <title>Genomic Encyclopedia of Type Strains, Phase IV (KMG-IV): sequencing the most valuable type-strain genomes for metagenomic binning, comparative biology and taxonomic classification.</title>
        <authorList>
            <person name="Goeker M."/>
        </authorList>
    </citation>
    <scope>NUCLEOTIDE SEQUENCE [LARGE SCALE GENOMIC DNA]</scope>
    <source>
        <strain evidence="5 6">DSM 21460</strain>
    </source>
</reference>
<evidence type="ECO:0000313" key="5">
    <source>
        <dbReference type="EMBL" id="MET3617505.1"/>
    </source>
</evidence>
<evidence type="ECO:0000259" key="4">
    <source>
        <dbReference type="Pfam" id="PF25990"/>
    </source>
</evidence>
<evidence type="ECO:0000313" key="6">
    <source>
        <dbReference type="Proteomes" id="UP001549162"/>
    </source>
</evidence>